<proteinExistence type="predicted"/>
<gene>
    <name evidence="1" type="ORF">ATNIH1004_000566</name>
</gene>
<dbReference type="EMBL" id="QUQM01000002">
    <property type="protein sequence ID" value="KAA8651670.1"/>
    <property type="molecule type" value="Genomic_DNA"/>
</dbReference>
<dbReference type="RefSeq" id="XP_033431031.1">
    <property type="nucleotide sequence ID" value="XM_033565274.1"/>
</dbReference>
<dbReference type="AlphaFoldDB" id="A0A5M9N1Z4"/>
<evidence type="ECO:0000313" key="2">
    <source>
        <dbReference type="Proteomes" id="UP000324241"/>
    </source>
</evidence>
<dbReference type="Proteomes" id="UP000324241">
    <property type="component" value="Unassembled WGS sequence"/>
</dbReference>
<organism evidence="1 2">
    <name type="scientific">Aspergillus tanneri</name>
    <dbReference type="NCBI Taxonomy" id="1220188"/>
    <lineage>
        <taxon>Eukaryota</taxon>
        <taxon>Fungi</taxon>
        <taxon>Dikarya</taxon>
        <taxon>Ascomycota</taxon>
        <taxon>Pezizomycotina</taxon>
        <taxon>Eurotiomycetes</taxon>
        <taxon>Eurotiomycetidae</taxon>
        <taxon>Eurotiales</taxon>
        <taxon>Aspergillaceae</taxon>
        <taxon>Aspergillus</taxon>
        <taxon>Aspergillus subgen. Circumdati</taxon>
    </lineage>
</organism>
<reference evidence="1 2" key="1">
    <citation type="submission" date="2019-08" db="EMBL/GenBank/DDBJ databases">
        <title>The genome sequence of a newly discovered highly antifungal drug resistant Aspergillus species, Aspergillus tanneri NIH 1004.</title>
        <authorList>
            <person name="Mounaud S."/>
            <person name="Singh I."/>
            <person name="Joardar V."/>
            <person name="Pakala S."/>
            <person name="Pakala S."/>
            <person name="Venepally P."/>
            <person name="Chung J.K."/>
            <person name="Losada L."/>
            <person name="Nierman W.C."/>
        </authorList>
    </citation>
    <scope>NUCLEOTIDE SEQUENCE [LARGE SCALE GENOMIC DNA]</scope>
    <source>
        <strain evidence="1 2">NIH1004</strain>
    </source>
</reference>
<dbReference type="VEuPathDB" id="FungiDB:EYZ11_012400"/>
<dbReference type="OrthoDB" id="5402033at2759"/>
<sequence>MNFAPALPLEVFDLIFSYFKDDDKGLWYRLSLINHNWYAAVTPRLYHTFKNNGDYSERERLWQFLQTVIASPELAAHVKTVDLQHCLKYTGPKSFCLAQFLCSKYQHTIQQGIARSGLSDLQESPLKHALLNDDRRPLVAMILAFLPALETLYMHVSEPDPYLRAIFPYLSLHSLNGPGSNLKVFQQLKPLFLAADEQASGGKDPIRIDGDIPFVYFPALHELNLLHVNLNPHVFSRTTRIHHPNGVSPLLSNVSIVLHKDTKLEGFMGFLECIPHLINFSVSFSNTPDSEWAPYGRIALWKRLSRFESSLRSLDLYGMGEPSLQPDTDKFCAPVWKFSELKSLYIEPTVLAGNCVDHKPPVQLMHHLPGGLKHLGFYGYKKVRGDNHSSVSSLESQLEQCAMMSCPPERISVQAVGISLPILKLQTACRQKGIPLTRKRLGQGGLYSEFARSSFRHSRPYHPGMQQALLDIAGHLPRQ</sequence>
<name>A0A5M9N1Z4_9EURO</name>
<evidence type="ECO:0000313" key="1">
    <source>
        <dbReference type="EMBL" id="KAA8651670.1"/>
    </source>
</evidence>
<dbReference type="GeneID" id="54323268"/>
<comment type="caution">
    <text evidence="1">The sequence shown here is derived from an EMBL/GenBank/DDBJ whole genome shotgun (WGS) entry which is preliminary data.</text>
</comment>
<accession>A0A5M9N1Z4</accession>
<protein>
    <submittedName>
        <fullName evidence="1">Uncharacterized protein</fullName>
    </submittedName>
</protein>